<evidence type="ECO:0000313" key="4">
    <source>
        <dbReference type="Proteomes" id="UP000622797"/>
    </source>
</evidence>
<reference evidence="3" key="2">
    <citation type="submission" date="2020-05" db="EMBL/GenBank/DDBJ databases">
        <authorList>
            <person name="Kim H.-S."/>
            <person name="Proctor R.H."/>
            <person name="Brown D.W."/>
        </authorList>
    </citation>
    <scope>NUCLEOTIDE SEQUENCE</scope>
    <source>
        <strain evidence="3">NRRL 20472</strain>
    </source>
</reference>
<evidence type="ECO:0000259" key="1">
    <source>
        <dbReference type="Pfam" id="PF01408"/>
    </source>
</evidence>
<protein>
    <recommendedName>
        <fullName evidence="5">NAD binding Rossmann fold oxidoreductase</fullName>
    </recommendedName>
</protein>
<organism evidence="3 4">
    <name type="scientific">Fusarium sarcochroum</name>
    <dbReference type="NCBI Taxonomy" id="1208366"/>
    <lineage>
        <taxon>Eukaryota</taxon>
        <taxon>Fungi</taxon>
        <taxon>Dikarya</taxon>
        <taxon>Ascomycota</taxon>
        <taxon>Pezizomycotina</taxon>
        <taxon>Sordariomycetes</taxon>
        <taxon>Hypocreomycetidae</taxon>
        <taxon>Hypocreales</taxon>
        <taxon>Nectriaceae</taxon>
        <taxon>Fusarium</taxon>
        <taxon>Fusarium lateritium species complex</taxon>
    </lineage>
</organism>
<dbReference type="SUPFAM" id="SSF55347">
    <property type="entry name" value="Glyceraldehyde-3-phosphate dehydrogenase-like, C-terminal domain"/>
    <property type="match status" value="1"/>
</dbReference>
<dbReference type="PANTHER" id="PTHR42840">
    <property type="entry name" value="NAD(P)-BINDING ROSSMANN-FOLD SUPERFAMILY PROTEIN-RELATED"/>
    <property type="match status" value="1"/>
</dbReference>
<dbReference type="OrthoDB" id="446809at2759"/>
<evidence type="ECO:0000259" key="2">
    <source>
        <dbReference type="Pfam" id="PF02894"/>
    </source>
</evidence>
<evidence type="ECO:0008006" key="5">
    <source>
        <dbReference type="Google" id="ProtNLM"/>
    </source>
</evidence>
<feature type="domain" description="Gfo/Idh/MocA-like oxidoreductase C-terminal" evidence="2">
    <location>
        <begin position="141"/>
        <end position="365"/>
    </location>
</feature>
<dbReference type="SUPFAM" id="SSF51735">
    <property type="entry name" value="NAD(P)-binding Rossmann-fold domains"/>
    <property type="match status" value="1"/>
</dbReference>
<dbReference type="Proteomes" id="UP000622797">
    <property type="component" value="Unassembled WGS sequence"/>
</dbReference>
<keyword evidence="4" id="KW-1185">Reference proteome</keyword>
<gene>
    <name evidence="3" type="ORF">FSARC_14579</name>
</gene>
<dbReference type="PANTHER" id="PTHR42840:SF10">
    <property type="entry name" value="BINDING ROSSMANN FOLD OXIDOREDUCTASE, PUTATIVE-RELATED"/>
    <property type="match status" value="1"/>
</dbReference>
<dbReference type="EMBL" id="JABEXW010001290">
    <property type="protein sequence ID" value="KAF4944781.1"/>
    <property type="molecule type" value="Genomic_DNA"/>
</dbReference>
<dbReference type="GO" id="GO:0005737">
    <property type="term" value="C:cytoplasm"/>
    <property type="evidence" value="ECO:0007669"/>
    <property type="project" value="TreeGrafter"/>
</dbReference>
<dbReference type="Pfam" id="PF02894">
    <property type="entry name" value="GFO_IDH_MocA_C"/>
    <property type="match status" value="1"/>
</dbReference>
<reference evidence="3" key="1">
    <citation type="journal article" date="2020" name="BMC Genomics">
        <title>Correction to: Identification and distribution of gene clusters required for synthesis of sphingolipid metabolism inhibitors in diverse species of the filamentous fungus Fusarium.</title>
        <authorList>
            <person name="Kim H.S."/>
            <person name="Lohmar J.M."/>
            <person name="Busman M."/>
            <person name="Brown D.W."/>
            <person name="Naumann T.A."/>
            <person name="Divon H.H."/>
            <person name="Lysoe E."/>
            <person name="Uhlig S."/>
            <person name="Proctor R.H."/>
        </authorList>
    </citation>
    <scope>NUCLEOTIDE SEQUENCE</scope>
    <source>
        <strain evidence="3">NRRL 20472</strain>
    </source>
</reference>
<sequence length="384" mass="41761">MTVQPRLKLCLIGLGRLGALRAKILAFQQPRVELVAVCDTKPGADEWAAANLPPSIKFFATPEDCMKNSGASAVLISTATATHAPLICLALDSGLHVMCEKPISVDIITTHEVVAKAAANPHLKFLLPFSRRYDESYRTTKQMIHDGQLGDIHAVEASCLDPQDKNAFYVTFSEQSGGIFVDAGIHLVSNLIKIASGFALTHTKVDAGRYFLDVDQNIPNPKKQVNRVIAFGQQSVYGELAKFGDADNAWGLVEFTNGKILQIRLSRTITNGFEASTRVCGTKGHSVINGNSTLNRVEIRDEYGVRTTSTPDAFALYDKTFINDIAEFATAVLEDLPLSCSPKDAYEAGKIACALQHSFRLGEPVYFDVNGEPILKPLGLHRGI</sequence>
<dbReference type="GO" id="GO:0000166">
    <property type="term" value="F:nucleotide binding"/>
    <property type="evidence" value="ECO:0007669"/>
    <property type="project" value="InterPro"/>
</dbReference>
<dbReference type="AlphaFoldDB" id="A0A8H4SS48"/>
<dbReference type="Pfam" id="PF01408">
    <property type="entry name" value="GFO_IDH_MocA"/>
    <property type="match status" value="1"/>
</dbReference>
<proteinExistence type="predicted"/>
<dbReference type="Gene3D" id="3.40.50.720">
    <property type="entry name" value="NAD(P)-binding Rossmann-like Domain"/>
    <property type="match status" value="1"/>
</dbReference>
<accession>A0A8H4SS48</accession>
<dbReference type="Gene3D" id="3.30.360.10">
    <property type="entry name" value="Dihydrodipicolinate Reductase, domain 2"/>
    <property type="match status" value="1"/>
</dbReference>
<name>A0A8H4SS48_9HYPO</name>
<dbReference type="InterPro" id="IPR036291">
    <property type="entry name" value="NAD(P)-bd_dom_sf"/>
</dbReference>
<evidence type="ECO:0000313" key="3">
    <source>
        <dbReference type="EMBL" id="KAF4944781.1"/>
    </source>
</evidence>
<dbReference type="GO" id="GO:0016491">
    <property type="term" value="F:oxidoreductase activity"/>
    <property type="evidence" value="ECO:0007669"/>
    <property type="project" value="TreeGrafter"/>
</dbReference>
<dbReference type="InterPro" id="IPR000683">
    <property type="entry name" value="Gfo/Idh/MocA-like_OxRdtase_N"/>
</dbReference>
<comment type="caution">
    <text evidence="3">The sequence shown here is derived from an EMBL/GenBank/DDBJ whole genome shotgun (WGS) entry which is preliminary data.</text>
</comment>
<dbReference type="InterPro" id="IPR004104">
    <property type="entry name" value="Gfo/Idh/MocA-like_OxRdtase_C"/>
</dbReference>
<dbReference type="GO" id="GO:0006740">
    <property type="term" value="P:NADPH regeneration"/>
    <property type="evidence" value="ECO:0007669"/>
    <property type="project" value="TreeGrafter"/>
</dbReference>
<feature type="domain" description="Gfo/Idh/MocA-like oxidoreductase N-terminal" evidence="1">
    <location>
        <begin position="8"/>
        <end position="119"/>
    </location>
</feature>